<dbReference type="EMBL" id="LYCR01000135">
    <property type="protein sequence ID" value="OGM40671.1"/>
    <property type="molecule type" value="Genomic_DNA"/>
</dbReference>
<dbReference type="Gene3D" id="1.10.600.10">
    <property type="entry name" value="Farnesyl Diphosphate Synthase"/>
    <property type="match status" value="1"/>
</dbReference>
<reference evidence="1 2" key="1">
    <citation type="journal article" date="2016" name="Genome Biol. Evol.">
        <title>Draft genome sequence of an aflatoxigenic Aspergillus species, A. bombycis.</title>
        <authorList>
            <person name="Moore G.G."/>
            <person name="Mack B.M."/>
            <person name="Beltz S.B."/>
            <person name="Gilbert M.K."/>
        </authorList>
    </citation>
    <scope>NUCLEOTIDE SEQUENCE [LARGE SCALE GENOMIC DNA]</scope>
    <source>
        <strain evidence="2">NRRL 26010</strain>
    </source>
</reference>
<proteinExistence type="predicted"/>
<dbReference type="AlphaFoldDB" id="A0A1F7ZML4"/>
<comment type="caution">
    <text evidence="1">The sequence shown here is derived from an EMBL/GenBank/DDBJ whole genome shotgun (WGS) entry which is preliminary data.</text>
</comment>
<sequence>MTKSQEQLQCAVVYPRPGKADQLTEIMDGIIASSMQEDEPNVLHMVPVLVNARGLTVRQAVKETEAETNRNIECFDQIANALLEEIKLTHPEKVDEVSSYVDGCRYNQMANFLWRHAARLG</sequence>
<dbReference type="GeneID" id="34453968"/>
<dbReference type="Proteomes" id="UP000179179">
    <property type="component" value="Unassembled WGS sequence"/>
</dbReference>
<protein>
    <submittedName>
        <fullName evidence="1">Cyclase</fullName>
    </submittedName>
</protein>
<evidence type="ECO:0000313" key="1">
    <source>
        <dbReference type="EMBL" id="OGM40671.1"/>
    </source>
</evidence>
<dbReference type="OrthoDB" id="2861623at2759"/>
<dbReference type="RefSeq" id="XP_022384388.1">
    <property type="nucleotide sequence ID" value="XM_022537706.1"/>
</dbReference>
<evidence type="ECO:0000313" key="2">
    <source>
        <dbReference type="Proteomes" id="UP000179179"/>
    </source>
</evidence>
<dbReference type="InterPro" id="IPR008949">
    <property type="entry name" value="Isoprenoid_synthase_dom_sf"/>
</dbReference>
<accession>A0A1F7ZML4</accession>
<organism evidence="1 2">
    <name type="scientific">Aspergillus bombycis</name>
    <dbReference type="NCBI Taxonomy" id="109264"/>
    <lineage>
        <taxon>Eukaryota</taxon>
        <taxon>Fungi</taxon>
        <taxon>Dikarya</taxon>
        <taxon>Ascomycota</taxon>
        <taxon>Pezizomycotina</taxon>
        <taxon>Eurotiomycetes</taxon>
        <taxon>Eurotiomycetidae</taxon>
        <taxon>Eurotiales</taxon>
        <taxon>Aspergillaceae</taxon>
        <taxon>Aspergillus</taxon>
    </lineage>
</organism>
<keyword evidence="2" id="KW-1185">Reference proteome</keyword>
<dbReference type="SUPFAM" id="SSF48576">
    <property type="entry name" value="Terpenoid synthases"/>
    <property type="match status" value="1"/>
</dbReference>
<name>A0A1F7ZML4_9EURO</name>
<gene>
    <name evidence="1" type="ORF">ABOM_010578</name>
</gene>